<accession>A0ACC1KRA3</accession>
<dbReference type="Proteomes" id="UP001140087">
    <property type="component" value="Unassembled WGS sequence"/>
</dbReference>
<organism evidence="1 2">
    <name type="scientific">Coemansia helicoidea</name>
    <dbReference type="NCBI Taxonomy" id="1286919"/>
    <lineage>
        <taxon>Eukaryota</taxon>
        <taxon>Fungi</taxon>
        <taxon>Fungi incertae sedis</taxon>
        <taxon>Zoopagomycota</taxon>
        <taxon>Kickxellomycotina</taxon>
        <taxon>Kickxellomycetes</taxon>
        <taxon>Kickxellales</taxon>
        <taxon>Kickxellaceae</taxon>
        <taxon>Coemansia</taxon>
    </lineage>
</organism>
<feature type="non-terminal residue" evidence="1">
    <location>
        <position position="321"/>
    </location>
</feature>
<keyword evidence="2" id="KW-1185">Reference proteome</keyword>
<reference evidence="1" key="1">
    <citation type="submission" date="2022-07" db="EMBL/GenBank/DDBJ databases">
        <title>Phylogenomic reconstructions and comparative analyses of Kickxellomycotina fungi.</title>
        <authorList>
            <person name="Reynolds N.K."/>
            <person name="Stajich J.E."/>
            <person name="Barry K."/>
            <person name="Grigoriev I.V."/>
            <person name="Crous P."/>
            <person name="Smith M.E."/>
        </authorList>
    </citation>
    <scope>NUCLEOTIDE SEQUENCE</scope>
    <source>
        <strain evidence="1">BCRC 34780</strain>
    </source>
</reference>
<comment type="caution">
    <text evidence="1">The sequence shown here is derived from an EMBL/GenBank/DDBJ whole genome shotgun (WGS) entry which is preliminary data.</text>
</comment>
<name>A0ACC1KRA3_9FUNG</name>
<protein>
    <submittedName>
        <fullName evidence="1">Uncharacterized protein</fullName>
    </submittedName>
</protein>
<proteinExistence type="predicted"/>
<gene>
    <name evidence="1" type="ORF">H4R21_005710</name>
</gene>
<sequence length="321" mass="35185">MRVWWLSFVAPALAADAALRGVHPSVAARYRRPASGLFECLDGSKQIPFAQVNDDYCDCADGSDEPGTSACNNGSFYCANRGHIAGVLPAIRVNDGVCDYDVCCDGSDEWDSPARCEDRCAEIGRARRRQAEAEHKVQAQGARRLAELIAEARRVRTAKTAELADLRLQVAEHDAAQRAAEQRKDELEAEHKQMADEREGAKQALADRFLPDVVAYRKTLAAELHRLRAQRDTLVRMLRSVRAGHNPEFNDPAVATAIGEYAKYTDASPHMDEEAHAHADEDDAARSEREAELDRDSAALADQALDACCRAVAAAEAERAT</sequence>
<evidence type="ECO:0000313" key="1">
    <source>
        <dbReference type="EMBL" id="KAJ2793909.1"/>
    </source>
</evidence>
<dbReference type="EMBL" id="JANBUN010002698">
    <property type="protein sequence ID" value="KAJ2793909.1"/>
    <property type="molecule type" value="Genomic_DNA"/>
</dbReference>
<evidence type="ECO:0000313" key="2">
    <source>
        <dbReference type="Proteomes" id="UP001140087"/>
    </source>
</evidence>